<protein>
    <submittedName>
        <fullName evidence="7">O-antigen ligase family protein</fullName>
    </submittedName>
</protein>
<dbReference type="RefSeq" id="WP_317227505.1">
    <property type="nucleotide sequence ID" value="NZ_JAWJEJ010000001.1"/>
</dbReference>
<proteinExistence type="predicted"/>
<dbReference type="PANTHER" id="PTHR37422:SF13">
    <property type="entry name" value="LIPOPOLYSACCHARIDE BIOSYNTHESIS PROTEIN PA4999-RELATED"/>
    <property type="match status" value="1"/>
</dbReference>
<evidence type="ECO:0000256" key="1">
    <source>
        <dbReference type="ARBA" id="ARBA00004141"/>
    </source>
</evidence>
<evidence type="ECO:0000313" key="7">
    <source>
        <dbReference type="EMBL" id="MDV3458439.1"/>
    </source>
</evidence>
<feature type="transmembrane region" description="Helical" evidence="5">
    <location>
        <begin position="245"/>
        <end position="262"/>
    </location>
</feature>
<sequence>MSFARSLRQPDLGAVAPQTLILLLLTVLWFAGGASRGDALGQVVVRGAAWAIIAAAVLAGRRPDFGPAWPVALLLLATIALPLLQLIPLPPSWWQALPGRDILLLPGTASPPWRPWTMTPGATRNALAALVVPVAMLLLLAQLGQKERQWLPTIFLAMIVSAMLVGLLQFSGARFNNPLINETPGLVSGIFANRNHFALLLAIGCLLAPVWAFQDREALKWRGPTAIGLVLLFVLMILATGSRSGVLLGVLALVLAAMLVGRRLQRRLGQAPKWVFPALLAVAVAVIAGLIWLSVAADRAVSINRLIILDADEDLRTRAMPTIVSMIKLYFPLGSGFGGFDSLFRIHEPLALLKPTYFNQAHNDFLGIVLDGGLPALMLLGAALGWWLVASVRAWRAAPGEPVMLARLGSAILLLIFAASAFDYPVRTPTFMAFVVVAAVWLARGASSKVLAALPAQHRDL</sequence>
<feature type="domain" description="O-antigen ligase-related" evidence="6">
    <location>
        <begin position="229"/>
        <end position="380"/>
    </location>
</feature>
<name>A0ABU3YAL6_9SPHN</name>
<comment type="caution">
    <text evidence="7">The sequence shown here is derived from an EMBL/GenBank/DDBJ whole genome shotgun (WGS) entry which is preliminary data.</text>
</comment>
<evidence type="ECO:0000256" key="4">
    <source>
        <dbReference type="ARBA" id="ARBA00023136"/>
    </source>
</evidence>
<dbReference type="Proteomes" id="UP001273531">
    <property type="component" value="Unassembled WGS sequence"/>
</dbReference>
<feature type="transmembrane region" description="Helical" evidence="5">
    <location>
        <begin position="404"/>
        <end position="422"/>
    </location>
</feature>
<evidence type="ECO:0000256" key="3">
    <source>
        <dbReference type="ARBA" id="ARBA00022989"/>
    </source>
</evidence>
<evidence type="ECO:0000259" key="6">
    <source>
        <dbReference type="Pfam" id="PF04932"/>
    </source>
</evidence>
<evidence type="ECO:0000256" key="5">
    <source>
        <dbReference type="SAM" id="Phobius"/>
    </source>
</evidence>
<keyword evidence="8" id="KW-1185">Reference proteome</keyword>
<keyword evidence="2 5" id="KW-0812">Transmembrane</keyword>
<reference evidence="7 8" key="1">
    <citation type="submission" date="2023-10" db="EMBL/GenBank/DDBJ databases">
        <title>Sphingomonas sp. HF-S4 16S ribosomal RNA gene Genome sequencing and assembly.</title>
        <authorList>
            <person name="Lee H."/>
        </authorList>
    </citation>
    <scope>NUCLEOTIDE SEQUENCE [LARGE SCALE GENOMIC DNA]</scope>
    <source>
        <strain evidence="7 8">HF-S4</strain>
    </source>
</reference>
<dbReference type="Pfam" id="PF04932">
    <property type="entry name" value="Wzy_C"/>
    <property type="match status" value="1"/>
</dbReference>
<feature type="transmembrane region" description="Helical" evidence="5">
    <location>
        <begin position="274"/>
        <end position="295"/>
    </location>
</feature>
<feature type="transmembrane region" description="Helical" evidence="5">
    <location>
        <begin position="221"/>
        <end position="239"/>
    </location>
</feature>
<gene>
    <name evidence="7" type="ORF">RZN05_15685</name>
</gene>
<feature type="transmembrane region" description="Helical" evidence="5">
    <location>
        <begin position="43"/>
        <end position="60"/>
    </location>
</feature>
<dbReference type="GO" id="GO:0016874">
    <property type="term" value="F:ligase activity"/>
    <property type="evidence" value="ECO:0007669"/>
    <property type="project" value="UniProtKB-KW"/>
</dbReference>
<feature type="transmembrane region" description="Helical" evidence="5">
    <location>
        <begin position="153"/>
        <end position="175"/>
    </location>
</feature>
<keyword evidence="3 5" id="KW-1133">Transmembrane helix</keyword>
<feature type="transmembrane region" description="Helical" evidence="5">
    <location>
        <begin position="373"/>
        <end position="392"/>
    </location>
</feature>
<keyword evidence="7" id="KW-0436">Ligase</keyword>
<feature type="transmembrane region" description="Helical" evidence="5">
    <location>
        <begin position="122"/>
        <end position="141"/>
    </location>
</feature>
<dbReference type="PANTHER" id="PTHR37422">
    <property type="entry name" value="TEICHURONIC ACID BIOSYNTHESIS PROTEIN TUAE"/>
    <property type="match status" value="1"/>
</dbReference>
<dbReference type="InterPro" id="IPR007016">
    <property type="entry name" value="O-antigen_ligase-rel_domated"/>
</dbReference>
<dbReference type="InterPro" id="IPR051533">
    <property type="entry name" value="WaaL-like"/>
</dbReference>
<feature type="transmembrane region" description="Helical" evidence="5">
    <location>
        <begin position="195"/>
        <end position="214"/>
    </location>
</feature>
<organism evidence="7 8">
    <name type="scientific">Sphingomonas agrestis</name>
    <dbReference type="NCBI Taxonomy" id="3080540"/>
    <lineage>
        <taxon>Bacteria</taxon>
        <taxon>Pseudomonadati</taxon>
        <taxon>Pseudomonadota</taxon>
        <taxon>Alphaproteobacteria</taxon>
        <taxon>Sphingomonadales</taxon>
        <taxon>Sphingomonadaceae</taxon>
        <taxon>Sphingomonas</taxon>
    </lineage>
</organism>
<evidence type="ECO:0000256" key="2">
    <source>
        <dbReference type="ARBA" id="ARBA00022692"/>
    </source>
</evidence>
<comment type="subcellular location">
    <subcellularLocation>
        <location evidence="1">Membrane</location>
        <topology evidence="1">Multi-pass membrane protein</topology>
    </subcellularLocation>
</comment>
<evidence type="ECO:0000313" key="8">
    <source>
        <dbReference type="Proteomes" id="UP001273531"/>
    </source>
</evidence>
<feature type="transmembrane region" description="Helical" evidence="5">
    <location>
        <begin position="428"/>
        <end position="446"/>
    </location>
</feature>
<feature type="transmembrane region" description="Helical" evidence="5">
    <location>
        <begin position="67"/>
        <end position="87"/>
    </location>
</feature>
<dbReference type="EMBL" id="JAWJEJ010000001">
    <property type="protein sequence ID" value="MDV3458439.1"/>
    <property type="molecule type" value="Genomic_DNA"/>
</dbReference>
<feature type="transmembrane region" description="Helical" evidence="5">
    <location>
        <begin position="12"/>
        <end position="31"/>
    </location>
</feature>
<keyword evidence="4 5" id="KW-0472">Membrane</keyword>
<accession>A0ABU3YAL6</accession>